<dbReference type="InterPro" id="IPR002701">
    <property type="entry name" value="CM_II_prokaryot"/>
</dbReference>
<dbReference type="Pfam" id="PF01817">
    <property type="entry name" value="CM_2"/>
    <property type="match status" value="1"/>
</dbReference>
<dbReference type="GO" id="GO:0004106">
    <property type="term" value="F:chorismate mutase activity"/>
    <property type="evidence" value="ECO:0007669"/>
    <property type="project" value="InterPro"/>
</dbReference>
<dbReference type="EMBL" id="FOTB01000003">
    <property type="protein sequence ID" value="SFK76146.1"/>
    <property type="molecule type" value="Genomic_DNA"/>
</dbReference>
<dbReference type="Gene3D" id="1.20.59.10">
    <property type="entry name" value="Chorismate mutase"/>
    <property type="match status" value="1"/>
</dbReference>
<dbReference type="RefSeq" id="WP_046789116.1">
    <property type="nucleotide sequence ID" value="NZ_CP011366.1"/>
</dbReference>
<sequence length="98" mass="11644">MDSHEKLRNRIDEIDYELVKLFEARMEVTAGIAEYKQKNNIPIFDEAREEEVVNKNVGRLNDETLERHAASFFRHLMALSRKRQHENLKNHKSPINNI</sequence>
<dbReference type="PROSITE" id="PS51168">
    <property type="entry name" value="CHORISMATE_MUT_2"/>
    <property type="match status" value="1"/>
</dbReference>
<dbReference type="Proteomes" id="UP000183090">
    <property type="component" value="Unassembled WGS sequence"/>
</dbReference>
<dbReference type="OrthoDB" id="9802281at2"/>
<evidence type="ECO:0000313" key="6">
    <source>
        <dbReference type="Proteomes" id="UP000183090"/>
    </source>
</evidence>
<dbReference type="InterPro" id="IPR011279">
    <property type="entry name" value="Chorismate_mutase_GmP"/>
</dbReference>
<dbReference type="SMART" id="SM00830">
    <property type="entry name" value="CM_2"/>
    <property type="match status" value="1"/>
</dbReference>
<dbReference type="EMBL" id="CP011366">
    <property type="protein sequence ID" value="AKG72920.1"/>
    <property type="molecule type" value="Genomic_DNA"/>
</dbReference>
<evidence type="ECO:0000256" key="1">
    <source>
        <dbReference type="ARBA" id="ARBA00023235"/>
    </source>
</evidence>
<evidence type="ECO:0000259" key="2">
    <source>
        <dbReference type="PROSITE" id="PS51168"/>
    </source>
</evidence>
<protein>
    <submittedName>
        <fullName evidence="4">Chorismate mutase</fullName>
    </submittedName>
</protein>
<proteinExistence type="predicted"/>
<reference evidence="3 5" key="1">
    <citation type="journal article" date="2015" name="Int. J. Syst. Evol. Microbiol.">
        <title>Complete genome sequence of Salinicoccus halodurans H3B36, isolated from the Qaidam Basin in China.</title>
        <authorList>
            <person name="Jiang K."/>
            <person name="Xue Y."/>
            <person name="Ma Y."/>
        </authorList>
    </citation>
    <scope>NUCLEOTIDE SEQUENCE [LARGE SCALE GENOMIC DNA]</scope>
    <source>
        <strain evidence="3 5">H3B36</strain>
    </source>
</reference>
<dbReference type="Proteomes" id="UP000034029">
    <property type="component" value="Chromosome"/>
</dbReference>
<keyword evidence="5" id="KW-1185">Reference proteome</keyword>
<gene>
    <name evidence="3" type="ORF">AAT16_00990</name>
    <name evidence="4" type="ORF">SAMN05216235_1568</name>
</gene>
<dbReference type="SUPFAM" id="SSF48600">
    <property type="entry name" value="Chorismate mutase II"/>
    <property type="match status" value="1"/>
</dbReference>
<dbReference type="InterPro" id="IPR051331">
    <property type="entry name" value="Chorismate_mutase-related"/>
</dbReference>
<feature type="domain" description="Chorismate mutase" evidence="2">
    <location>
        <begin position="1"/>
        <end position="88"/>
    </location>
</feature>
<evidence type="ECO:0000313" key="3">
    <source>
        <dbReference type="EMBL" id="AKG72920.1"/>
    </source>
</evidence>
<dbReference type="AlphaFoldDB" id="A0A0F7D3R0"/>
<dbReference type="NCBIfam" id="TIGR01805">
    <property type="entry name" value="CM_mono_grmpos"/>
    <property type="match status" value="1"/>
</dbReference>
<keyword evidence="1" id="KW-0413">Isomerase</keyword>
<dbReference type="InterPro" id="IPR036979">
    <property type="entry name" value="CM_dom_sf"/>
</dbReference>
<dbReference type="InterPro" id="IPR036263">
    <property type="entry name" value="Chorismate_II_sf"/>
</dbReference>
<dbReference type="PANTHER" id="PTHR38041">
    <property type="entry name" value="CHORISMATE MUTASE"/>
    <property type="match status" value="1"/>
</dbReference>
<reference evidence="4 6" key="3">
    <citation type="submission" date="2016-10" db="EMBL/GenBank/DDBJ databases">
        <authorList>
            <person name="Varghese N."/>
            <person name="Submissions S."/>
        </authorList>
    </citation>
    <scope>NUCLEOTIDE SEQUENCE [LARGE SCALE GENOMIC DNA]</scope>
    <source>
        <strain evidence="4 6">CGMCC 1.6501</strain>
    </source>
</reference>
<organism evidence="4 6">
    <name type="scientific">Salinicoccus halodurans</name>
    <dbReference type="NCBI Taxonomy" id="407035"/>
    <lineage>
        <taxon>Bacteria</taxon>
        <taxon>Bacillati</taxon>
        <taxon>Bacillota</taxon>
        <taxon>Bacilli</taxon>
        <taxon>Bacillales</taxon>
        <taxon>Staphylococcaceae</taxon>
        <taxon>Salinicoccus</taxon>
    </lineage>
</organism>
<evidence type="ECO:0000313" key="5">
    <source>
        <dbReference type="Proteomes" id="UP000034029"/>
    </source>
</evidence>
<dbReference type="GO" id="GO:0009697">
    <property type="term" value="P:salicylic acid biosynthetic process"/>
    <property type="evidence" value="ECO:0007669"/>
    <property type="project" value="TreeGrafter"/>
</dbReference>
<dbReference type="KEGG" id="shv:AAT16_00990"/>
<evidence type="ECO:0000313" key="4">
    <source>
        <dbReference type="EMBL" id="SFK76146.1"/>
    </source>
</evidence>
<accession>A0A0F7D3R0</accession>
<dbReference type="PANTHER" id="PTHR38041:SF1">
    <property type="entry name" value="CHORISMATE MUTASE"/>
    <property type="match status" value="1"/>
</dbReference>
<name>A0A0F7D3R0_9STAP</name>
<dbReference type="GO" id="GO:0046417">
    <property type="term" value="P:chorismate metabolic process"/>
    <property type="evidence" value="ECO:0007669"/>
    <property type="project" value="InterPro"/>
</dbReference>
<reference evidence="5" key="2">
    <citation type="submission" date="2015-04" db="EMBL/GenBank/DDBJ databases">
        <title>Complete genome sequence of Salinicoccus halodurans strain H3B36, isolated from the Qaidam basin of China.</title>
        <authorList>
            <person name="Ma Y."/>
            <person name="Jiang K."/>
            <person name="Xue Y."/>
        </authorList>
    </citation>
    <scope>NUCLEOTIDE SEQUENCE [LARGE SCALE GENOMIC DNA]</scope>
    <source>
        <strain evidence="5">H3B36</strain>
    </source>
</reference>